<keyword evidence="1" id="KW-0732">Signal</keyword>
<sequence length="227" mass="23103">MTRHRNALSTLALAIALAAIPPAFAAQDDISKVNGAIRVDDAGRAGDLDTVNGSIKVGTGAQSGDAETVNGSITVADDAVVGGLSTVNGGIKVGTNVRMGDDVGTVNGSVFIDRGGRIDGGVETVNGAIGLVATEVTGDIETVNGDLTVGINSHVRGGIRYSKPNVSFISFSRKREPRVVIGPDARVDGPLMFERDVKLYVHETATIGAVTGAEAVSYSGSRAPTGD</sequence>
<proteinExistence type="predicted"/>
<reference evidence="2 3" key="1">
    <citation type="submission" date="2017-02" db="EMBL/GenBank/DDBJ databases">
        <authorList>
            <person name="Peterson S.W."/>
        </authorList>
    </citation>
    <scope>NUCLEOTIDE SEQUENCE [LARGE SCALE GENOMIC DNA]</scope>
    <source>
        <strain evidence="2 3">DSM 21749</strain>
    </source>
</reference>
<evidence type="ECO:0000256" key="1">
    <source>
        <dbReference type="SAM" id="SignalP"/>
    </source>
</evidence>
<dbReference type="Proteomes" id="UP000190061">
    <property type="component" value="Unassembled WGS sequence"/>
</dbReference>
<dbReference type="STRING" id="1122188.SAMN02745674_02268"/>
<dbReference type="RefSeq" id="WP_078758819.1">
    <property type="nucleotide sequence ID" value="NZ_FUXP01000009.1"/>
</dbReference>
<feature type="signal peptide" evidence="1">
    <location>
        <begin position="1"/>
        <end position="25"/>
    </location>
</feature>
<name>A0A1T4RMG2_9GAMM</name>
<gene>
    <name evidence="2" type="ORF">SAMN02745674_02268</name>
</gene>
<feature type="chain" id="PRO_5013295578" description="Polymer-forming protein" evidence="1">
    <location>
        <begin position="26"/>
        <end position="227"/>
    </location>
</feature>
<evidence type="ECO:0000313" key="2">
    <source>
        <dbReference type="EMBL" id="SKA16861.1"/>
    </source>
</evidence>
<accession>A0A1T4RMG2</accession>
<protein>
    <recommendedName>
        <fullName evidence="4">Polymer-forming protein</fullName>
    </recommendedName>
</protein>
<dbReference type="AlphaFoldDB" id="A0A1T4RMG2"/>
<evidence type="ECO:0008006" key="4">
    <source>
        <dbReference type="Google" id="ProtNLM"/>
    </source>
</evidence>
<evidence type="ECO:0000313" key="3">
    <source>
        <dbReference type="Proteomes" id="UP000190061"/>
    </source>
</evidence>
<keyword evidence="3" id="KW-1185">Reference proteome</keyword>
<dbReference type="EMBL" id="FUXP01000009">
    <property type="protein sequence ID" value="SKA16861.1"/>
    <property type="molecule type" value="Genomic_DNA"/>
</dbReference>
<organism evidence="2 3">
    <name type="scientific">Lysobacter spongiicola DSM 21749</name>
    <dbReference type="NCBI Taxonomy" id="1122188"/>
    <lineage>
        <taxon>Bacteria</taxon>
        <taxon>Pseudomonadati</taxon>
        <taxon>Pseudomonadota</taxon>
        <taxon>Gammaproteobacteria</taxon>
        <taxon>Lysobacterales</taxon>
        <taxon>Lysobacteraceae</taxon>
        <taxon>Novilysobacter</taxon>
    </lineage>
</organism>